<dbReference type="NCBIfam" id="TIGR00254">
    <property type="entry name" value="GGDEF"/>
    <property type="match status" value="1"/>
</dbReference>
<dbReference type="Pfam" id="PF00990">
    <property type="entry name" value="GGDEF"/>
    <property type="match status" value="1"/>
</dbReference>
<keyword evidence="1" id="KW-0472">Membrane</keyword>
<keyword evidence="1" id="KW-1133">Transmembrane helix</keyword>
<keyword evidence="1" id="KW-0812">Transmembrane</keyword>
<dbReference type="RefSeq" id="WP_126821635.1">
    <property type="nucleotide sequence ID" value="NZ_JBHLWU010000001.1"/>
</dbReference>
<reference evidence="3 4" key="1">
    <citation type="submission" date="2017-05" db="EMBL/GenBank/DDBJ databases">
        <title>Vagococcus spp. assemblies.</title>
        <authorList>
            <person name="Gulvik C.A."/>
        </authorList>
    </citation>
    <scope>NUCLEOTIDE SEQUENCE [LARGE SCALE GENOMIC DNA]</scope>
    <source>
        <strain evidence="3 4">DSM 24756</strain>
    </source>
</reference>
<feature type="transmembrane region" description="Helical" evidence="1">
    <location>
        <begin position="125"/>
        <end position="143"/>
    </location>
</feature>
<dbReference type="GO" id="GO:0043709">
    <property type="term" value="P:cell adhesion involved in single-species biofilm formation"/>
    <property type="evidence" value="ECO:0007669"/>
    <property type="project" value="TreeGrafter"/>
</dbReference>
<dbReference type="PROSITE" id="PS50887">
    <property type="entry name" value="GGDEF"/>
    <property type="match status" value="1"/>
</dbReference>
<feature type="transmembrane region" description="Helical" evidence="1">
    <location>
        <begin position="180"/>
        <end position="202"/>
    </location>
</feature>
<feature type="domain" description="GGDEF" evidence="2">
    <location>
        <begin position="249"/>
        <end position="387"/>
    </location>
</feature>
<keyword evidence="4" id="KW-1185">Reference proteome</keyword>
<evidence type="ECO:0000256" key="1">
    <source>
        <dbReference type="SAM" id="Phobius"/>
    </source>
</evidence>
<dbReference type="SMART" id="SM00267">
    <property type="entry name" value="GGDEF"/>
    <property type="match status" value="1"/>
</dbReference>
<dbReference type="EMBL" id="NGJZ01000001">
    <property type="protein sequence ID" value="RSU07725.1"/>
    <property type="molecule type" value="Genomic_DNA"/>
</dbReference>
<dbReference type="GO" id="GO:1902201">
    <property type="term" value="P:negative regulation of bacterial-type flagellum-dependent cell motility"/>
    <property type="evidence" value="ECO:0007669"/>
    <property type="project" value="TreeGrafter"/>
</dbReference>
<protein>
    <recommendedName>
        <fullName evidence="2">GGDEF domain-containing protein</fullName>
    </recommendedName>
</protein>
<dbReference type="PANTHER" id="PTHR45138:SF24">
    <property type="entry name" value="DIGUANYLATE CYCLASE DGCC-RELATED"/>
    <property type="match status" value="1"/>
</dbReference>
<gene>
    <name evidence="3" type="ORF">CBF30_00340</name>
</gene>
<sequence>MISFINSTLINLSIIISSVLIFYFISFNILRDKGFSKKQSKLSNTEITMSYPLQIILGIAFGLVSFLLSVNLITVTKNLTVDMRYVMIFFIIFYGTILMGSTATITLILSKIIHYYFFMPVSHEYYINNFFFTLFVLFISIYLHSRKISYKKSCILFIGLFTLFRSFYFVYLFRSFSLNIWTNILMYFAVFSLIFLITSVTIRKSVNLVDSFSQIKNSATFDRITGLYNREQFEQFLRDQLDSSQYPFVPFSLILLDMDDFKSINDTYGHQIGDQALRYFSDALTASSTGKIYICRIGGDEFGLICTLDFPDTKAFLLDFQKKLREVPLMLEDGRNLYLKTSIGVAHATKIKKKGIRLTPQYLFNLADQALYAAKKNGKDSIVHYYFH</sequence>
<dbReference type="InterPro" id="IPR000160">
    <property type="entry name" value="GGDEF_dom"/>
</dbReference>
<proteinExistence type="predicted"/>
<accession>A0A430AI15</accession>
<dbReference type="SUPFAM" id="SSF55073">
    <property type="entry name" value="Nucleotide cyclase"/>
    <property type="match status" value="1"/>
</dbReference>
<dbReference type="OrthoDB" id="9759607at2"/>
<organism evidence="3 4">
    <name type="scientific">Vagococcus entomophilus</name>
    <dbReference type="NCBI Taxonomy" id="1160095"/>
    <lineage>
        <taxon>Bacteria</taxon>
        <taxon>Bacillati</taxon>
        <taxon>Bacillota</taxon>
        <taxon>Bacilli</taxon>
        <taxon>Lactobacillales</taxon>
        <taxon>Enterococcaceae</taxon>
        <taxon>Vagococcus</taxon>
    </lineage>
</organism>
<feature type="transmembrane region" description="Helical" evidence="1">
    <location>
        <begin position="155"/>
        <end position="174"/>
    </location>
</feature>
<dbReference type="GO" id="GO:0052621">
    <property type="term" value="F:diguanylate cyclase activity"/>
    <property type="evidence" value="ECO:0007669"/>
    <property type="project" value="TreeGrafter"/>
</dbReference>
<dbReference type="PANTHER" id="PTHR45138">
    <property type="entry name" value="REGULATORY COMPONENTS OF SENSORY TRANSDUCTION SYSTEM"/>
    <property type="match status" value="1"/>
</dbReference>
<dbReference type="AlphaFoldDB" id="A0A430AI15"/>
<dbReference type="Proteomes" id="UP000288669">
    <property type="component" value="Unassembled WGS sequence"/>
</dbReference>
<evidence type="ECO:0000313" key="4">
    <source>
        <dbReference type="Proteomes" id="UP000288669"/>
    </source>
</evidence>
<feature type="transmembrane region" description="Helical" evidence="1">
    <location>
        <begin position="12"/>
        <end position="31"/>
    </location>
</feature>
<name>A0A430AI15_9ENTE</name>
<dbReference type="Gene3D" id="3.30.70.270">
    <property type="match status" value="1"/>
</dbReference>
<feature type="transmembrane region" description="Helical" evidence="1">
    <location>
        <begin position="85"/>
        <end position="113"/>
    </location>
</feature>
<dbReference type="InterPro" id="IPR050469">
    <property type="entry name" value="Diguanylate_Cyclase"/>
</dbReference>
<dbReference type="CDD" id="cd01949">
    <property type="entry name" value="GGDEF"/>
    <property type="match status" value="1"/>
</dbReference>
<dbReference type="InterPro" id="IPR043128">
    <property type="entry name" value="Rev_trsase/Diguanyl_cyclase"/>
</dbReference>
<feature type="transmembrane region" description="Helical" evidence="1">
    <location>
        <begin position="51"/>
        <end position="73"/>
    </location>
</feature>
<evidence type="ECO:0000259" key="2">
    <source>
        <dbReference type="PROSITE" id="PS50887"/>
    </source>
</evidence>
<dbReference type="GO" id="GO:0005886">
    <property type="term" value="C:plasma membrane"/>
    <property type="evidence" value="ECO:0007669"/>
    <property type="project" value="TreeGrafter"/>
</dbReference>
<comment type="caution">
    <text evidence="3">The sequence shown here is derived from an EMBL/GenBank/DDBJ whole genome shotgun (WGS) entry which is preliminary data.</text>
</comment>
<evidence type="ECO:0000313" key="3">
    <source>
        <dbReference type="EMBL" id="RSU07725.1"/>
    </source>
</evidence>
<dbReference type="InterPro" id="IPR029787">
    <property type="entry name" value="Nucleotide_cyclase"/>
</dbReference>